<name>A0A1X9YPW5_9BACT</name>
<organism evidence="11 12">
    <name type="scientific">Pontibacter actiniarum</name>
    <dbReference type="NCBI Taxonomy" id="323450"/>
    <lineage>
        <taxon>Bacteria</taxon>
        <taxon>Pseudomonadati</taxon>
        <taxon>Bacteroidota</taxon>
        <taxon>Cytophagia</taxon>
        <taxon>Cytophagales</taxon>
        <taxon>Hymenobacteraceae</taxon>
        <taxon>Pontibacter</taxon>
    </lineage>
</organism>
<gene>
    <name evidence="11" type="ORF">CA264_05275</name>
</gene>
<evidence type="ECO:0000313" key="12">
    <source>
        <dbReference type="Proteomes" id="UP000266292"/>
    </source>
</evidence>
<dbReference type="OrthoDB" id="9772725at2"/>
<evidence type="ECO:0000313" key="11">
    <source>
        <dbReference type="EMBL" id="ARS34897.1"/>
    </source>
</evidence>
<feature type="transmembrane region" description="Helical" evidence="9">
    <location>
        <begin position="100"/>
        <end position="117"/>
    </location>
</feature>
<dbReference type="CDD" id="cd17346">
    <property type="entry name" value="MFS_DtpA_like"/>
    <property type="match status" value="1"/>
</dbReference>
<evidence type="ECO:0000256" key="2">
    <source>
        <dbReference type="ARBA" id="ARBA00022448"/>
    </source>
</evidence>
<feature type="transmembrane region" description="Helical" evidence="9">
    <location>
        <begin position="72"/>
        <end position="91"/>
    </location>
</feature>
<dbReference type="SUPFAM" id="SSF103473">
    <property type="entry name" value="MFS general substrate transporter"/>
    <property type="match status" value="1"/>
</dbReference>
<keyword evidence="3" id="KW-1003">Cell membrane</keyword>
<dbReference type="NCBIfam" id="TIGR00924">
    <property type="entry name" value="yjdL_sub1_fam"/>
    <property type="match status" value="2"/>
</dbReference>
<evidence type="ECO:0000256" key="4">
    <source>
        <dbReference type="ARBA" id="ARBA00022692"/>
    </source>
</evidence>
<keyword evidence="7 9" id="KW-0472">Membrane</keyword>
<sequence length="482" mass="53060">MSTSQNISGERAPSFVETQGTLFGHPKGLMVLFFTEMWERFSYYGMRGILVLFLVSNTKGGYGWTSEEALELYGIYTMLVYLMSIPGGILADKVFGQKKAVIIGGFTLVAGHLLMAYPPQWAFYTALCLIVAGTGLLKPNISTMVGGLYKEGDSRRDSGFTIFYMGINMGALLASLIVGYVGENYGWHLGFSLAGFGMVLGQVVFIWGRKFLRGVGDLTKEEKREDKIFTKDEPSTTTHGGFLGFSRNEWDRIIAILISFIIVLVFWASFEQAGGLMNLYALQYTDRFVLGWEVPTAWLQGLNSFFIITMGGVVAALWIALAKRGKNPPSIFKMGLGTAVLGIGFIFMVFASLQRNSSADGLSSLHWLVFAYLFHTLGELALSPVSLSFITKVAPKRIVASMMGIYFAVTGFGNYLASLIGIWAVRFGELEIFAYIAGFTIVLGIILMVLTKRINKLTHGMEDQKQDAKEAQTGQLLEAEVS</sequence>
<protein>
    <submittedName>
        <fullName evidence="11">MFS transporter</fullName>
    </submittedName>
</protein>
<reference evidence="12" key="1">
    <citation type="submission" date="2017-05" db="EMBL/GenBank/DDBJ databases">
        <authorList>
            <person name="Ray J."/>
            <person name="Price M."/>
            <person name="Deutschbauer A."/>
        </authorList>
    </citation>
    <scope>NUCLEOTIDE SEQUENCE [LARGE SCALE GENOMIC DNA]</scope>
    <source>
        <strain evidence="12">DSM 19842</strain>
    </source>
</reference>
<comment type="similarity">
    <text evidence="8">Belongs to the major facilitator superfamily. Proton-dependent oligopeptide transporter (POT/PTR) (TC 2.A.17) family.</text>
</comment>
<keyword evidence="5" id="KW-0653">Protein transport</keyword>
<evidence type="ECO:0000259" key="10">
    <source>
        <dbReference type="PROSITE" id="PS50850"/>
    </source>
</evidence>
<dbReference type="InterPro" id="IPR000109">
    <property type="entry name" value="POT_fam"/>
</dbReference>
<dbReference type="Pfam" id="PF00854">
    <property type="entry name" value="PTR2"/>
    <property type="match status" value="2"/>
</dbReference>
<evidence type="ECO:0000256" key="6">
    <source>
        <dbReference type="ARBA" id="ARBA00022989"/>
    </source>
</evidence>
<keyword evidence="4 8" id="KW-0812">Transmembrane</keyword>
<feature type="transmembrane region" description="Helical" evidence="9">
    <location>
        <begin position="365"/>
        <end position="391"/>
    </location>
</feature>
<dbReference type="PANTHER" id="PTHR23517">
    <property type="entry name" value="RESISTANCE PROTEIN MDTM, PUTATIVE-RELATED-RELATED"/>
    <property type="match status" value="1"/>
</dbReference>
<feature type="transmembrane region" description="Helical" evidence="9">
    <location>
        <begin position="123"/>
        <end position="141"/>
    </location>
</feature>
<dbReference type="PROSITE" id="PS50850">
    <property type="entry name" value="MFS"/>
    <property type="match status" value="1"/>
</dbReference>
<feature type="domain" description="Major facilitator superfamily (MFS) profile" evidence="10">
    <location>
        <begin position="28"/>
        <end position="455"/>
    </location>
</feature>
<feature type="transmembrane region" description="Helical" evidence="9">
    <location>
        <begin position="403"/>
        <end position="426"/>
    </location>
</feature>
<evidence type="ECO:0000256" key="9">
    <source>
        <dbReference type="SAM" id="Phobius"/>
    </source>
</evidence>
<feature type="transmembrane region" description="Helical" evidence="9">
    <location>
        <begin position="253"/>
        <end position="270"/>
    </location>
</feature>
<proteinExistence type="inferred from homology"/>
<accession>A0A1X9YPW5</accession>
<dbReference type="AlphaFoldDB" id="A0A1X9YPW5"/>
<keyword evidence="6 9" id="KW-1133">Transmembrane helix</keyword>
<evidence type="ECO:0000256" key="3">
    <source>
        <dbReference type="ARBA" id="ARBA00022475"/>
    </source>
</evidence>
<dbReference type="STRING" id="709015.GCA_000472485_01052"/>
<feature type="transmembrane region" description="Helical" evidence="9">
    <location>
        <begin position="41"/>
        <end position="60"/>
    </location>
</feature>
<dbReference type="PROSITE" id="PS01023">
    <property type="entry name" value="PTR2_2"/>
    <property type="match status" value="1"/>
</dbReference>
<dbReference type="InterPro" id="IPR020846">
    <property type="entry name" value="MFS_dom"/>
</dbReference>
<dbReference type="Gene3D" id="1.20.1250.20">
    <property type="entry name" value="MFS general substrate transporter like domains"/>
    <property type="match status" value="2"/>
</dbReference>
<dbReference type="Proteomes" id="UP000266292">
    <property type="component" value="Chromosome"/>
</dbReference>
<feature type="transmembrane region" description="Helical" evidence="9">
    <location>
        <begin position="162"/>
        <end position="181"/>
    </location>
</feature>
<feature type="transmembrane region" description="Helical" evidence="9">
    <location>
        <begin position="334"/>
        <end position="353"/>
    </location>
</feature>
<evidence type="ECO:0000256" key="5">
    <source>
        <dbReference type="ARBA" id="ARBA00022856"/>
    </source>
</evidence>
<feature type="transmembrane region" description="Helical" evidence="9">
    <location>
        <begin position="432"/>
        <end position="451"/>
    </location>
</feature>
<feature type="transmembrane region" description="Helical" evidence="9">
    <location>
        <begin position="187"/>
        <end position="208"/>
    </location>
</feature>
<feature type="transmembrane region" description="Helical" evidence="9">
    <location>
        <begin position="302"/>
        <end position="322"/>
    </location>
</feature>
<dbReference type="InterPro" id="IPR036259">
    <property type="entry name" value="MFS_trans_sf"/>
</dbReference>
<dbReference type="PANTHER" id="PTHR23517:SF15">
    <property type="entry name" value="PROTON-DEPENDENT OLIGOPEPTIDE FAMILY TRANSPORT PROTEIN"/>
    <property type="match status" value="1"/>
</dbReference>
<evidence type="ECO:0000256" key="7">
    <source>
        <dbReference type="ARBA" id="ARBA00023136"/>
    </source>
</evidence>
<dbReference type="InterPro" id="IPR050171">
    <property type="entry name" value="MFS_Transporters"/>
</dbReference>
<comment type="subcellular location">
    <subcellularLocation>
        <location evidence="1">Cell membrane</location>
        <topology evidence="1">Multi-pass membrane protein</topology>
    </subcellularLocation>
    <subcellularLocation>
        <location evidence="8">Membrane</location>
        <topology evidence="8">Multi-pass membrane protein</topology>
    </subcellularLocation>
</comment>
<dbReference type="InterPro" id="IPR018456">
    <property type="entry name" value="PTR2_symporter_CS"/>
</dbReference>
<keyword evidence="2 8" id="KW-0813">Transport</keyword>
<dbReference type="GO" id="GO:0006857">
    <property type="term" value="P:oligopeptide transport"/>
    <property type="evidence" value="ECO:0007669"/>
    <property type="project" value="InterPro"/>
</dbReference>
<dbReference type="InterPro" id="IPR005279">
    <property type="entry name" value="Dipep/tripep_permease"/>
</dbReference>
<keyword evidence="5" id="KW-0571">Peptide transport</keyword>
<dbReference type="KEGG" id="pact:CA264_05275"/>
<dbReference type="GO" id="GO:1904680">
    <property type="term" value="F:peptide transmembrane transporter activity"/>
    <property type="evidence" value="ECO:0007669"/>
    <property type="project" value="InterPro"/>
</dbReference>
<dbReference type="EMBL" id="CP021235">
    <property type="protein sequence ID" value="ARS34897.1"/>
    <property type="molecule type" value="Genomic_DNA"/>
</dbReference>
<keyword evidence="12" id="KW-1185">Reference proteome</keyword>
<dbReference type="GO" id="GO:0005886">
    <property type="term" value="C:plasma membrane"/>
    <property type="evidence" value="ECO:0007669"/>
    <property type="project" value="UniProtKB-SubCell"/>
</dbReference>
<dbReference type="RefSeq" id="WP_025605218.1">
    <property type="nucleotide sequence ID" value="NZ_CP021235.1"/>
</dbReference>
<evidence type="ECO:0000256" key="1">
    <source>
        <dbReference type="ARBA" id="ARBA00004651"/>
    </source>
</evidence>
<evidence type="ECO:0000256" key="8">
    <source>
        <dbReference type="RuleBase" id="RU003755"/>
    </source>
</evidence>